<keyword evidence="3 10" id="KW-0444">Lipid biosynthesis</keyword>
<keyword evidence="8" id="KW-0472">Membrane</keyword>
<keyword evidence="14" id="KW-1185">Reference proteome</keyword>
<protein>
    <recommendedName>
        <fullName evidence="10">Fatty acyl-CoA reductase</fullName>
        <ecNumber evidence="10">1.2.1.84</ecNumber>
    </recommendedName>
</protein>
<evidence type="ECO:0000259" key="11">
    <source>
        <dbReference type="Pfam" id="PF03015"/>
    </source>
</evidence>
<keyword evidence="5 10" id="KW-0521">NADP</keyword>
<evidence type="ECO:0000256" key="3">
    <source>
        <dbReference type="ARBA" id="ARBA00022516"/>
    </source>
</evidence>
<gene>
    <name evidence="13" type="ORF">KUF71_011478</name>
</gene>
<dbReference type="GO" id="GO:0102965">
    <property type="term" value="F:alcohol-forming long-chain fatty acyl-CoA reductase activity"/>
    <property type="evidence" value="ECO:0007669"/>
    <property type="project" value="UniProtKB-EC"/>
</dbReference>
<evidence type="ECO:0000256" key="8">
    <source>
        <dbReference type="ARBA" id="ARBA00023136"/>
    </source>
</evidence>
<reference evidence="13" key="2">
    <citation type="journal article" date="2023" name="BMC Genomics">
        <title>Pest status, molecular evolution, and epigenetic factors derived from the genome assembly of Frankliniella fusca, a thysanopteran phytovirus vector.</title>
        <authorList>
            <person name="Catto M.A."/>
            <person name="Labadie P.E."/>
            <person name="Jacobson A.L."/>
            <person name="Kennedy G.G."/>
            <person name="Srinivasan R."/>
            <person name="Hunt B.G."/>
        </authorList>
    </citation>
    <scope>NUCLEOTIDE SEQUENCE</scope>
    <source>
        <strain evidence="13">PL_HMW_Pooled</strain>
    </source>
</reference>
<dbReference type="Proteomes" id="UP001219518">
    <property type="component" value="Unassembled WGS sequence"/>
</dbReference>
<dbReference type="EC" id="1.2.1.84" evidence="10"/>
<evidence type="ECO:0000256" key="10">
    <source>
        <dbReference type="RuleBase" id="RU363097"/>
    </source>
</evidence>
<comment type="catalytic activity">
    <reaction evidence="9 10">
        <text>a long-chain fatty acyl-CoA + 2 NADPH + 2 H(+) = a long-chain primary fatty alcohol + 2 NADP(+) + CoA</text>
        <dbReference type="Rhea" id="RHEA:52716"/>
        <dbReference type="ChEBI" id="CHEBI:15378"/>
        <dbReference type="ChEBI" id="CHEBI:57287"/>
        <dbReference type="ChEBI" id="CHEBI:57783"/>
        <dbReference type="ChEBI" id="CHEBI:58349"/>
        <dbReference type="ChEBI" id="CHEBI:77396"/>
        <dbReference type="ChEBI" id="CHEBI:83139"/>
        <dbReference type="EC" id="1.2.1.84"/>
    </reaction>
</comment>
<dbReference type="Pfam" id="PF07993">
    <property type="entry name" value="NAD_binding_4"/>
    <property type="match status" value="1"/>
</dbReference>
<dbReference type="FunFam" id="3.40.50.720:FF:000143">
    <property type="entry name" value="Fatty acyl-CoA reductase"/>
    <property type="match status" value="1"/>
</dbReference>
<keyword evidence="6" id="KW-1133">Transmembrane helix</keyword>
<evidence type="ECO:0000256" key="5">
    <source>
        <dbReference type="ARBA" id="ARBA00022857"/>
    </source>
</evidence>
<dbReference type="AlphaFoldDB" id="A0AAE1LUF0"/>
<feature type="domain" description="Fatty acyl-CoA reductase C-terminal" evidence="11">
    <location>
        <begin position="364"/>
        <end position="455"/>
    </location>
</feature>
<keyword evidence="10" id="KW-0560">Oxidoreductase</keyword>
<dbReference type="PANTHER" id="PTHR11011:SF12">
    <property type="entry name" value="FATTY ACYL-COA REDUCTASE"/>
    <property type="match status" value="1"/>
</dbReference>
<dbReference type="GO" id="GO:0005777">
    <property type="term" value="C:peroxisome"/>
    <property type="evidence" value="ECO:0007669"/>
    <property type="project" value="TreeGrafter"/>
</dbReference>
<dbReference type="Pfam" id="PF03015">
    <property type="entry name" value="Sterile"/>
    <property type="match status" value="1"/>
</dbReference>
<dbReference type="CDD" id="cd09071">
    <property type="entry name" value="FAR_C"/>
    <property type="match status" value="1"/>
</dbReference>
<dbReference type="GO" id="GO:0035336">
    <property type="term" value="P:long-chain fatty-acyl-CoA metabolic process"/>
    <property type="evidence" value="ECO:0007669"/>
    <property type="project" value="TreeGrafter"/>
</dbReference>
<keyword evidence="7 10" id="KW-0443">Lipid metabolism</keyword>
<dbReference type="InterPro" id="IPR013120">
    <property type="entry name" value="FAR_NAD-bd"/>
</dbReference>
<evidence type="ECO:0000256" key="7">
    <source>
        <dbReference type="ARBA" id="ARBA00023098"/>
    </source>
</evidence>
<comment type="caution">
    <text evidence="13">The sequence shown here is derived from an EMBL/GenBank/DDBJ whole genome shotgun (WGS) entry which is preliminary data.</text>
</comment>
<dbReference type="Gene3D" id="3.40.50.720">
    <property type="entry name" value="NAD(P)-binding Rossmann-like Domain"/>
    <property type="match status" value="1"/>
</dbReference>
<name>A0AAE1LUF0_9NEOP</name>
<sequence>MGEARERSSVAAFYSGRGVLVTGATGLLGKVLVEKLLWAVPDVGPVYMLMRPKRGKTPAERMAAIQDLPVFERVRRDCPKQLSKMHMVAGDVGLEDLGISFDDLERIKRDVSVVFHCAATLKLEGSLKDALHYNTRGTQRALRLAKELPHLKVFVHTSTAFCHCDVEELGERTYPPPITPENMMGCGDLVDEETLEKVAPSLLAPHPNTYTYSKRLAEDLVARHYPDLPLCIVRPSIVCPSWEEPVPGWVDNLNGPVGVMAAAGKGVIRSMYCRGDYNAEVIPLDFAVNATLVAAQRVALGSREPSVPVFNLTSGKWRRATWEKVLDEGRRAGYQYPFEMILWYPDGNIRSSRRSHDIHAFFQHFLPAYFIDFMMFVFRQPRFMVRIYKRIAMGLELLQFFTTRQWVFHNDRFVAMWDSMGPEDRRLFNFDLSEPDMSEYIDRCLLGARQYCLKENPATIPRQRRLLKVYWAADRLVALLFYALLAWWAYRAFLAVSEAVAPSASPRLVSDEVIVGRS</sequence>
<evidence type="ECO:0000313" key="13">
    <source>
        <dbReference type="EMBL" id="KAK3932150.1"/>
    </source>
</evidence>
<comment type="function">
    <text evidence="10">Catalyzes the reduction of fatty acyl-CoA to fatty alcohols.</text>
</comment>
<evidence type="ECO:0000259" key="12">
    <source>
        <dbReference type="Pfam" id="PF07993"/>
    </source>
</evidence>
<keyword evidence="4" id="KW-0812">Transmembrane</keyword>
<evidence type="ECO:0000256" key="4">
    <source>
        <dbReference type="ARBA" id="ARBA00022692"/>
    </source>
</evidence>
<dbReference type="SUPFAM" id="SSF51735">
    <property type="entry name" value="NAD(P)-binding Rossmann-fold domains"/>
    <property type="match status" value="1"/>
</dbReference>
<dbReference type="InterPro" id="IPR033640">
    <property type="entry name" value="FAR_C"/>
</dbReference>
<accession>A0AAE1LUF0</accession>
<proteinExistence type="inferred from homology"/>
<evidence type="ECO:0000256" key="1">
    <source>
        <dbReference type="ARBA" id="ARBA00004141"/>
    </source>
</evidence>
<evidence type="ECO:0000256" key="9">
    <source>
        <dbReference type="ARBA" id="ARBA00052530"/>
    </source>
</evidence>
<dbReference type="GO" id="GO:0080019">
    <property type="term" value="F:alcohol-forming very long-chain fatty acyl-CoA reductase activity"/>
    <property type="evidence" value="ECO:0007669"/>
    <property type="project" value="InterPro"/>
</dbReference>
<dbReference type="GO" id="GO:0016020">
    <property type="term" value="C:membrane"/>
    <property type="evidence" value="ECO:0007669"/>
    <property type="project" value="UniProtKB-SubCell"/>
</dbReference>
<feature type="domain" description="Thioester reductase (TE)" evidence="12">
    <location>
        <begin position="21"/>
        <end position="291"/>
    </location>
</feature>
<organism evidence="13 14">
    <name type="scientific">Frankliniella fusca</name>
    <dbReference type="NCBI Taxonomy" id="407009"/>
    <lineage>
        <taxon>Eukaryota</taxon>
        <taxon>Metazoa</taxon>
        <taxon>Ecdysozoa</taxon>
        <taxon>Arthropoda</taxon>
        <taxon>Hexapoda</taxon>
        <taxon>Insecta</taxon>
        <taxon>Pterygota</taxon>
        <taxon>Neoptera</taxon>
        <taxon>Paraneoptera</taxon>
        <taxon>Thysanoptera</taxon>
        <taxon>Terebrantia</taxon>
        <taxon>Thripoidea</taxon>
        <taxon>Thripidae</taxon>
        <taxon>Frankliniella</taxon>
    </lineage>
</organism>
<comment type="similarity">
    <text evidence="2 10">Belongs to the fatty acyl-CoA reductase family.</text>
</comment>
<dbReference type="CDD" id="cd05236">
    <property type="entry name" value="FAR-N_SDR_e"/>
    <property type="match status" value="1"/>
</dbReference>
<reference evidence="13" key="1">
    <citation type="submission" date="2021-07" db="EMBL/GenBank/DDBJ databases">
        <authorList>
            <person name="Catto M.A."/>
            <person name="Jacobson A."/>
            <person name="Kennedy G."/>
            <person name="Labadie P."/>
            <person name="Hunt B.G."/>
            <person name="Srinivasan R."/>
        </authorList>
    </citation>
    <scope>NUCLEOTIDE SEQUENCE</scope>
    <source>
        <strain evidence="13">PL_HMW_Pooled</strain>
        <tissue evidence="13">Head</tissue>
    </source>
</reference>
<comment type="subcellular location">
    <subcellularLocation>
        <location evidence="1">Membrane</location>
        <topology evidence="1">Multi-pass membrane protein</topology>
    </subcellularLocation>
</comment>
<dbReference type="PANTHER" id="PTHR11011">
    <property type="entry name" value="MALE STERILITY PROTEIN 2-RELATED"/>
    <property type="match status" value="1"/>
</dbReference>
<dbReference type="InterPro" id="IPR036291">
    <property type="entry name" value="NAD(P)-bd_dom_sf"/>
</dbReference>
<evidence type="ECO:0000256" key="6">
    <source>
        <dbReference type="ARBA" id="ARBA00022989"/>
    </source>
</evidence>
<dbReference type="EMBL" id="JAHWGI010001434">
    <property type="protein sequence ID" value="KAK3932150.1"/>
    <property type="molecule type" value="Genomic_DNA"/>
</dbReference>
<evidence type="ECO:0000256" key="2">
    <source>
        <dbReference type="ARBA" id="ARBA00005928"/>
    </source>
</evidence>
<evidence type="ECO:0000313" key="14">
    <source>
        <dbReference type="Proteomes" id="UP001219518"/>
    </source>
</evidence>
<dbReference type="InterPro" id="IPR026055">
    <property type="entry name" value="FAR"/>
</dbReference>